<accession>A0A250X3R6</accession>
<dbReference type="Pfam" id="PF00385">
    <property type="entry name" value="Chromo"/>
    <property type="match status" value="1"/>
</dbReference>
<dbReference type="Proteomes" id="UP000232323">
    <property type="component" value="Unassembled WGS sequence"/>
</dbReference>
<dbReference type="STRING" id="1157962.A0A250X3R6"/>
<proteinExistence type="predicted"/>
<keyword evidence="5" id="KW-1185">Reference proteome</keyword>
<dbReference type="Gene3D" id="2.40.50.40">
    <property type="match status" value="3"/>
</dbReference>
<dbReference type="InterPro" id="IPR036770">
    <property type="entry name" value="Ankyrin_rpt-contain_sf"/>
</dbReference>
<dbReference type="PROSITE" id="PS50013">
    <property type="entry name" value="CHROMO_2"/>
    <property type="match status" value="1"/>
</dbReference>
<dbReference type="SUPFAM" id="SSF48403">
    <property type="entry name" value="Ankyrin repeat"/>
    <property type="match status" value="1"/>
</dbReference>
<dbReference type="InterPro" id="IPR002110">
    <property type="entry name" value="Ankyrin_rpt"/>
</dbReference>
<evidence type="ECO:0000313" key="4">
    <source>
        <dbReference type="EMBL" id="GAX77715.1"/>
    </source>
</evidence>
<dbReference type="AlphaFoldDB" id="A0A250X3R6"/>
<dbReference type="PROSITE" id="PS50297">
    <property type="entry name" value="ANK_REP_REGION"/>
    <property type="match status" value="2"/>
</dbReference>
<dbReference type="SMART" id="SM00248">
    <property type="entry name" value="ANK"/>
    <property type="match status" value="2"/>
</dbReference>
<evidence type="ECO:0000259" key="3">
    <source>
        <dbReference type="PROSITE" id="PS50013"/>
    </source>
</evidence>
<dbReference type="InterPro" id="IPR052391">
    <property type="entry name" value="E3_Ligase-Neurotoxin"/>
</dbReference>
<feature type="domain" description="Chromo" evidence="3">
    <location>
        <begin position="78"/>
        <end position="117"/>
    </location>
</feature>
<dbReference type="PANTHER" id="PTHR24133">
    <property type="entry name" value="ANKYRIN DOMAIN-CONTAINING"/>
    <property type="match status" value="1"/>
</dbReference>
<dbReference type="Gene3D" id="1.25.40.20">
    <property type="entry name" value="Ankyrin repeat-containing domain"/>
    <property type="match status" value="1"/>
</dbReference>
<evidence type="ECO:0000256" key="2">
    <source>
        <dbReference type="SAM" id="MobiDB-lite"/>
    </source>
</evidence>
<feature type="region of interest" description="Disordered" evidence="2">
    <location>
        <begin position="429"/>
        <end position="449"/>
    </location>
</feature>
<dbReference type="InterPro" id="IPR016197">
    <property type="entry name" value="Chromo-like_dom_sf"/>
</dbReference>
<dbReference type="PROSITE" id="PS50088">
    <property type="entry name" value="ANK_REPEAT"/>
    <property type="match status" value="2"/>
</dbReference>
<dbReference type="SUPFAM" id="SSF54160">
    <property type="entry name" value="Chromo domain-like"/>
    <property type="match status" value="2"/>
</dbReference>
<dbReference type="OrthoDB" id="341259at2759"/>
<feature type="compositionally biased region" description="Polar residues" evidence="2">
    <location>
        <begin position="440"/>
        <end position="449"/>
    </location>
</feature>
<evidence type="ECO:0000313" key="5">
    <source>
        <dbReference type="Proteomes" id="UP000232323"/>
    </source>
</evidence>
<dbReference type="PANTHER" id="PTHR24133:SF40">
    <property type="entry name" value="ANKYRIN REPEAT DOMAIN 44"/>
    <property type="match status" value="1"/>
</dbReference>
<comment type="caution">
    <text evidence="4">The sequence shown here is derived from an EMBL/GenBank/DDBJ whole genome shotgun (WGS) entry which is preliminary data.</text>
</comment>
<sequence>MHINLNKVSGCLGSISLPHVTPCILTRSPAGGMVQQFSDIRNLTFSVQKKPYNALEKKRFVALKATFGTPLVFVEGYTEVEEIQGMRLNLDGQSPKVEYLVKWKDGSDTTWEQAINLSEDLIRQYEDSWWQAARKADLQVIAKMLGGGREALAQVVDENSRSALHFAAALGNVDCVKILVEAGANVNLQDKEGYTPLHMAGGYMHTSTMTALLEAGSDPEVKDNSGKDVVQLVDNLRRTLPLSAASITRRIALEQVSGVLTDKVYEEVLPAQVLNSRKRVADGGTEYLVKYPDGRDDEWIDEGSLSPDVIEDYQAGLEYAAAVNIVDVVQVGTARRFKVEWSDGYPVSWEPEEHLPEELIALFQQQNPQLFEQRTSGASTNSEEDVLQAWPLNAELEWGPSAKERDSSEYPTQYAPLQIRVQTPITATSKTPVNEIEANNARQTVGSIS</sequence>
<dbReference type="EMBL" id="BEGY01000026">
    <property type="protein sequence ID" value="GAX77715.1"/>
    <property type="molecule type" value="Genomic_DNA"/>
</dbReference>
<name>A0A250X3R6_9CHLO</name>
<feature type="repeat" description="ANK" evidence="1">
    <location>
        <begin position="159"/>
        <end position="191"/>
    </location>
</feature>
<organism evidence="4 5">
    <name type="scientific">Chlamydomonas eustigma</name>
    <dbReference type="NCBI Taxonomy" id="1157962"/>
    <lineage>
        <taxon>Eukaryota</taxon>
        <taxon>Viridiplantae</taxon>
        <taxon>Chlorophyta</taxon>
        <taxon>core chlorophytes</taxon>
        <taxon>Chlorophyceae</taxon>
        <taxon>CS clade</taxon>
        <taxon>Chlamydomonadales</taxon>
        <taxon>Chlamydomonadaceae</taxon>
        <taxon>Chlamydomonas</taxon>
    </lineage>
</organism>
<dbReference type="Pfam" id="PF12796">
    <property type="entry name" value="Ank_2"/>
    <property type="match status" value="1"/>
</dbReference>
<reference evidence="4 5" key="1">
    <citation type="submission" date="2017-08" db="EMBL/GenBank/DDBJ databases">
        <title>Acidophilic green algal genome provides insights into adaptation to an acidic environment.</title>
        <authorList>
            <person name="Hirooka S."/>
            <person name="Hirose Y."/>
            <person name="Kanesaki Y."/>
            <person name="Higuchi S."/>
            <person name="Fujiwara T."/>
            <person name="Onuma R."/>
            <person name="Era A."/>
            <person name="Ohbayashi R."/>
            <person name="Uzuka A."/>
            <person name="Nozaki H."/>
            <person name="Yoshikawa H."/>
            <person name="Miyagishima S.Y."/>
        </authorList>
    </citation>
    <scope>NUCLEOTIDE SEQUENCE [LARGE SCALE GENOMIC DNA]</scope>
    <source>
        <strain evidence="4 5">NIES-2499</strain>
    </source>
</reference>
<gene>
    <name evidence="4" type="ORF">CEUSTIGMA_g5158.t1</name>
</gene>
<dbReference type="InterPro" id="IPR023780">
    <property type="entry name" value="Chromo_domain"/>
</dbReference>
<protein>
    <recommendedName>
        <fullName evidence="3">Chromo domain-containing protein</fullName>
    </recommendedName>
</protein>
<keyword evidence="1" id="KW-0040">ANK repeat</keyword>
<feature type="repeat" description="ANK" evidence="1">
    <location>
        <begin position="192"/>
        <end position="224"/>
    </location>
</feature>
<evidence type="ECO:0000256" key="1">
    <source>
        <dbReference type="PROSITE-ProRule" id="PRU00023"/>
    </source>
</evidence>
<dbReference type="SMART" id="SM00298">
    <property type="entry name" value="CHROMO"/>
    <property type="match status" value="3"/>
</dbReference>
<dbReference type="InterPro" id="IPR000953">
    <property type="entry name" value="Chromo/chromo_shadow_dom"/>
</dbReference>